<dbReference type="SUPFAM" id="SSF53639">
    <property type="entry name" value="AraD/HMP-PK domain-like"/>
    <property type="match status" value="1"/>
</dbReference>
<dbReference type="Proteomes" id="UP000887572">
    <property type="component" value="Unplaced"/>
</dbReference>
<dbReference type="WBParaSite" id="Gr19_v10_g11370.t1">
    <property type="protein sequence ID" value="Gr19_v10_g11370.t1"/>
    <property type="gene ID" value="Gr19_v10_g11370"/>
</dbReference>
<accession>A0A914GXT1</accession>
<dbReference type="Gene3D" id="3.40.225.10">
    <property type="entry name" value="Class II aldolase/adducin N-terminal domain"/>
    <property type="match status" value="1"/>
</dbReference>
<name>A0A914GXT1_GLORO</name>
<feature type="region of interest" description="Disordered" evidence="4">
    <location>
        <begin position="657"/>
        <end position="760"/>
    </location>
</feature>
<dbReference type="PANTHER" id="PTHR10672:SF3">
    <property type="entry name" value="PROTEIN HU-LI TAI SHAO"/>
    <property type="match status" value="1"/>
</dbReference>
<evidence type="ECO:0000256" key="4">
    <source>
        <dbReference type="SAM" id="MobiDB-lite"/>
    </source>
</evidence>
<evidence type="ECO:0000256" key="2">
    <source>
        <dbReference type="ARBA" id="ARBA00006274"/>
    </source>
</evidence>
<organism evidence="6 7">
    <name type="scientific">Globodera rostochiensis</name>
    <name type="common">Golden nematode worm</name>
    <name type="synonym">Heterodera rostochiensis</name>
    <dbReference type="NCBI Taxonomy" id="31243"/>
    <lineage>
        <taxon>Eukaryota</taxon>
        <taxon>Metazoa</taxon>
        <taxon>Ecdysozoa</taxon>
        <taxon>Nematoda</taxon>
        <taxon>Chromadorea</taxon>
        <taxon>Rhabditida</taxon>
        <taxon>Tylenchina</taxon>
        <taxon>Tylenchomorpha</taxon>
        <taxon>Tylenchoidea</taxon>
        <taxon>Heteroderidae</taxon>
        <taxon>Heteroderinae</taxon>
        <taxon>Globodera</taxon>
    </lineage>
</organism>
<dbReference type="InterPro" id="IPR051017">
    <property type="entry name" value="Aldolase-II_Adducin_sf"/>
</dbReference>
<dbReference type="Pfam" id="PF00596">
    <property type="entry name" value="Aldolase_II"/>
    <property type="match status" value="1"/>
</dbReference>
<keyword evidence="3" id="KW-0009">Actin-binding</keyword>
<evidence type="ECO:0000256" key="3">
    <source>
        <dbReference type="ARBA" id="ARBA00023203"/>
    </source>
</evidence>
<comment type="similarity">
    <text evidence="2">Belongs to the aldolase class II family. Adducin subfamily.</text>
</comment>
<dbReference type="GO" id="GO:0014069">
    <property type="term" value="C:postsynaptic density"/>
    <property type="evidence" value="ECO:0007669"/>
    <property type="project" value="TreeGrafter"/>
</dbReference>
<dbReference type="GO" id="GO:0005856">
    <property type="term" value="C:cytoskeleton"/>
    <property type="evidence" value="ECO:0007669"/>
    <property type="project" value="TreeGrafter"/>
</dbReference>
<dbReference type="GO" id="GO:0051015">
    <property type="term" value="F:actin filament binding"/>
    <property type="evidence" value="ECO:0007669"/>
    <property type="project" value="TreeGrafter"/>
</dbReference>
<dbReference type="PANTHER" id="PTHR10672">
    <property type="entry name" value="ADDUCIN"/>
    <property type="match status" value="1"/>
</dbReference>
<dbReference type="InterPro" id="IPR036409">
    <property type="entry name" value="Aldolase_II/adducin_N_sf"/>
</dbReference>
<feature type="compositionally biased region" description="Polar residues" evidence="4">
    <location>
        <begin position="726"/>
        <end position="736"/>
    </location>
</feature>
<dbReference type="NCBIfam" id="NF005451">
    <property type="entry name" value="PRK07044.1"/>
    <property type="match status" value="1"/>
</dbReference>
<feature type="compositionally biased region" description="Low complexity" evidence="4">
    <location>
        <begin position="666"/>
        <end position="675"/>
    </location>
</feature>
<keyword evidence="6" id="KW-1185">Reference proteome</keyword>
<evidence type="ECO:0000313" key="7">
    <source>
        <dbReference type="WBParaSite" id="Gr19_v10_g11370.t1"/>
    </source>
</evidence>
<dbReference type="GO" id="GO:0005886">
    <property type="term" value="C:plasma membrane"/>
    <property type="evidence" value="ECO:0007669"/>
    <property type="project" value="UniProtKB-SubCell"/>
</dbReference>
<feature type="domain" description="Class II aldolase/adducin N-terminal" evidence="5">
    <location>
        <begin position="153"/>
        <end position="335"/>
    </location>
</feature>
<proteinExistence type="inferred from homology"/>
<evidence type="ECO:0000313" key="6">
    <source>
        <dbReference type="Proteomes" id="UP000887572"/>
    </source>
</evidence>
<dbReference type="AlphaFoldDB" id="A0A914GXT1"/>
<reference evidence="7" key="1">
    <citation type="submission" date="2022-11" db="UniProtKB">
        <authorList>
            <consortium name="WormBaseParasite"/>
        </authorList>
    </citation>
    <scope>IDENTIFICATION</scope>
</reference>
<comment type="subcellular location">
    <subcellularLocation>
        <location evidence="1">Cell membrane</location>
        <topology evidence="1">Peripheral membrane protein</topology>
        <orientation evidence="1">Cytoplasmic side</orientation>
    </subcellularLocation>
</comment>
<dbReference type="FunFam" id="3.40.225.10:FF:000013">
    <property type="entry name" value="Class II aldolase"/>
    <property type="match status" value="1"/>
</dbReference>
<protein>
    <submittedName>
        <fullName evidence="7">Class II aldolase/adducin N-terminal domain-containing protein</fullName>
    </submittedName>
</protein>
<dbReference type="SMART" id="SM01007">
    <property type="entry name" value="Aldolase_II"/>
    <property type="match status" value="1"/>
</dbReference>
<sequence>MQFVSPVTDANGVEIVKANGRSDFCSDFISEGFVREKQRPAAIKEDLWEMGRRRRVHQVLGARDFCSELEQVIRHDVAASSSVPEQLDIATQLQKQQQQWPPSVVFSHRLPQLPLLNVNQVINTPPIRIADLPEFPSFHNNRKYTFVETTFRNKLATLYRLVDLFHWSQGIYNHITLRLSGANPPEFLINPFGLLYHEITASSLIKLNLKGKVLDQGSTHLGVNQAAYVLHSAIHEARPDVHCVLHLHTAVVAAVGSMKCGLLPLCQEAMIIGPVAYHDYQGILTDEEEKQSIVRDLGDKNVLILRNHGFVACGQSVEDALHLAFHTVIACETQIRAARVGLDNLIVPSGEAALKAYKTARNGGGGVNRFENVVDGLSDGVNGCNGKVPTRTAHSWGIGELEWEAWCRVLDSAGYHTGHLQKQPPPLRHWRVRHDGPRHHSMYNLSSVATPPNGPTSVGEAREEELTLAGGITSSYRLTALRSRAKWLNSPNHYQKVQLMETGTDHPRIITKWQQCNDPNVSSFGSTPVKIHSPHQFSPCGPSTDPREFRERQRRMKEVRLSSTVSPGPRSQVLVDGATLAKAADAREGALYIGTASKGIIDRGHQHNAQVYRRLYAPNPFSEMDGDLNRYLDELELTTTAAVQKSKSSPEIAEVCGRVVGDGGRSRSTSPSSKQQSHRPMVTEAMNGHGRRSASEEPLGRNVNGTMVGNGKNGDERNGGDRTLNTDKTAGDANNEQQQGKKTKKGGGRFFASFIRRKRK</sequence>
<evidence type="ECO:0000256" key="1">
    <source>
        <dbReference type="ARBA" id="ARBA00004413"/>
    </source>
</evidence>
<dbReference type="InterPro" id="IPR001303">
    <property type="entry name" value="Aldolase_II/adducin_N"/>
</dbReference>
<evidence type="ECO:0000259" key="5">
    <source>
        <dbReference type="SMART" id="SM01007"/>
    </source>
</evidence>